<keyword evidence="10 18" id="KW-0418">Kinase</keyword>
<sequence>MNPKQSSEDYPQPDAAEKLDSEQLSGRNEQFPVVGIGASAGGLDAFRQLLSHLPTDTGMAFVLIQHLAPNQKSLLREILARETAMPVVEVQDGMVVEPNCVYVIPPNTKMAIAQGLLRLTPRERNRGVSMPVDAFFLSLAADRGSKAIAIVLSGGDGDGARGLEAVKGAGGITFAQCEDSAEVSSMPNTAVATGQVDFILPPQEIAEELAKISRNPYVTHPNPARAVAALSEDETALQAIFGLLRTATGVDFTFYKETTLKRRILRRMVLYKLESLDSYVTYLREHPAEVQALYEDVLINVTSFFRDPAAFEALISKVFPAIVQDKAPEVPIRIWVAGCSTGEEAYSIAICLLEFLENQPIKPPIQIYATDISEMAIERARAGVYQQSMVADVSPERLHRFFVPIEGGYQIGKSIRELCVFAKQNLCSDPPFSRLDLISCRNVLIYLGAALQKKILPIFHYGLKPTGFLMLGTSETTGEASDLFALVDKKQKIYARKLASARLTLDLVTSNYPSAIASSDSRIKDSASNDFDLQKQADRIVLDRYAPVGVIINSDLEIVHFRGQTSLYLEPAPGRASLNLLKMAKEGLKIELRTAIHQAKKGEVPVRKDGLQIREGDRVRQVSVDAIPLPTGNLEEGYFLVLFEEVSSAIMPQSTEAREIETQSTSDKQEIDRLEQELTTTKEYLRSIIEEQEATNQDLKAANEEILSSNEELQSSNEELETAKDEFLSIVSHELRNPLNAMLGWTRLLRKRNMDATKMTQALEAIERSAMAQNQLIEDLLDISRITSGKLRLKPRPLRLTSVIEAAIDVVQVSADAKQIQIERSLQPLAEAIARDSDRLQQVIWNLLTNAIKFTPIGGRVNVTLAALGAQAQITVSDTGQGISADFLPYVFDRFRQADGSPTRSNSGLGLGLSIVRQLVELHGGTIEVESPGVGQGATFTVWLPLRANLEETAPSSSSETLTSTDEGEISVSNNKN</sequence>
<dbReference type="Pfam" id="PF03705">
    <property type="entry name" value="CheR_N"/>
    <property type="match status" value="1"/>
</dbReference>
<dbReference type="Pfam" id="PF01339">
    <property type="entry name" value="CheB_methylest"/>
    <property type="match status" value="1"/>
</dbReference>
<feature type="coiled-coil region" evidence="13">
    <location>
        <begin position="657"/>
        <end position="730"/>
    </location>
</feature>
<evidence type="ECO:0000256" key="10">
    <source>
        <dbReference type="ARBA" id="ARBA00022777"/>
    </source>
</evidence>
<dbReference type="Gene3D" id="3.40.50.150">
    <property type="entry name" value="Vaccinia Virus protein VP39"/>
    <property type="match status" value="1"/>
</dbReference>
<dbReference type="InterPro" id="IPR036804">
    <property type="entry name" value="CheR_N_sf"/>
</dbReference>
<evidence type="ECO:0000256" key="9">
    <source>
        <dbReference type="ARBA" id="ARBA00022691"/>
    </source>
</evidence>
<reference evidence="18 19" key="1">
    <citation type="submission" date="2018-02" db="EMBL/GenBank/DDBJ databases">
        <authorList>
            <person name="Cohen D.B."/>
            <person name="Kent A.D."/>
        </authorList>
    </citation>
    <scope>NUCLEOTIDE SEQUENCE [LARGE SCALE GENOMIC DNA]</scope>
    <source>
        <strain evidence="18 19">CCAP 1448/3</strain>
    </source>
</reference>
<evidence type="ECO:0000256" key="3">
    <source>
        <dbReference type="ARBA" id="ARBA00006402"/>
    </source>
</evidence>
<dbReference type="SUPFAM" id="SSF55874">
    <property type="entry name" value="ATPase domain of HSP90 chaperone/DNA topoisomerase II/histidine kinase"/>
    <property type="match status" value="1"/>
</dbReference>
<dbReference type="Proteomes" id="UP000238762">
    <property type="component" value="Unassembled WGS sequence"/>
</dbReference>
<dbReference type="EC" id="2.1.1.80" evidence="5"/>
<evidence type="ECO:0000256" key="13">
    <source>
        <dbReference type="SAM" id="Coils"/>
    </source>
</evidence>
<evidence type="ECO:0000256" key="14">
    <source>
        <dbReference type="SAM" id="MobiDB-lite"/>
    </source>
</evidence>
<dbReference type="SUPFAM" id="SSF53335">
    <property type="entry name" value="S-adenosyl-L-methionine-dependent methyltransferases"/>
    <property type="match status" value="1"/>
</dbReference>
<evidence type="ECO:0000256" key="1">
    <source>
        <dbReference type="ARBA" id="ARBA00000085"/>
    </source>
</evidence>
<evidence type="ECO:0000259" key="15">
    <source>
        <dbReference type="PROSITE" id="PS50109"/>
    </source>
</evidence>
<comment type="catalytic activity">
    <reaction evidence="1">
        <text>ATP + protein L-histidine = ADP + protein N-phospho-L-histidine.</text>
        <dbReference type="EC" id="2.7.13.3"/>
    </reaction>
</comment>
<dbReference type="SUPFAM" id="SSF47384">
    <property type="entry name" value="Homodimeric domain of signal transducing histidine kinase"/>
    <property type="match status" value="1"/>
</dbReference>
<proteinExistence type="inferred from homology"/>
<dbReference type="Gene3D" id="1.10.155.10">
    <property type="entry name" value="Chemotaxis receptor methyltransferase CheR, N-terminal domain"/>
    <property type="match status" value="1"/>
</dbReference>
<dbReference type="PRINTS" id="PR00996">
    <property type="entry name" value="CHERMTFRASE"/>
</dbReference>
<dbReference type="OrthoDB" id="9799157at2"/>
<dbReference type="Pfam" id="PF01739">
    <property type="entry name" value="CheR"/>
    <property type="match status" value="1"/>
</dbReference>
<dbReference type="EC" id="2.7.13.3" evidence="4"/>
<evidence type="ECO:0000313" key="18">
    <source>
        <dbReference type="EMBL" id="PSB05032.1"/>
    </source>
</evidence>
<keyword evidence="12" id="KW-0378">Hydrolase</keyword>
<dbReference type="GO" id="GO:0008984">
    <property type="term" value="F:protein-glutamate methylesterase activity"/>
    <property type="evidence" value="ECO:0007669"/>
    <property type="project" value="InterPro"/>
</dbReference>
<dbReference type="SUPFAM" id="SSF47757">
    <property type="entry name" value="Chemotaxis receptor methyltransferase CheR, N-terminal domain"/>
    <property type="match status" value="1"/>
</dbReference>
<feature type="domain" description="Histidine kinase" evidence="15">
    <location>
        <begin position="730"/>
        <end position="948"/>
    </location>
</feature>
<dbReference type="InterPro" id="IPR005467">
    <property type="entry name" value="His_kinase_dom"/>
</dbReference>
<dbReference type="InterPro" id="IPR035909">
    <property type="entry name" value="CheB_C"/>
</dbReference>
<evidence type="ECO:0000256" key="5">
    <source>
        <dbReference type="ARBA" id="ARBA00012534"/>
    </source>
</evidence>
<dbReference type="InterPro" id="IPR036890">
    <property type="entry name" value="HATPase_C_sf"/>
</dbReference>
<evidence type="ECO:0000256" key="12">
    <source>
        <dbReference type="PROSITE-ProRule" id="PRU00050"/>
    </source>
</evidence>
<keyword evidence="19" id="KW-1185">Reference proteome</keyword>
<dbReference type="InterPro" id="IPR036097">
    <property type="entry name" value="HisK_dim/P_sf"/>
</dbReference>
<keyword evidence="6" id="KW-0597">Phosphoprotein</keyword>
<dbReference type="InterPro" id="IPR000673">
    <property type="entry name" value="Sig_transdc_resp-reg_Me-estase"/>
</dbReference>
<dbReference type="PROSITE" id="PS50122">
    <property type="entry name" value="CHEB"/>
    <property type="match status" value="1"/>
</dbReference>
<keyword evidence="12" id="KW-0145">Chemotaxis</keyword>
<evidence type="ECO:0000313" key="19">
    <source>
        <dbReference type="Proteomes" id="UP000238762"/>
    </source>
</evidence>
<evidence type="ECO:0000256" key="4">
    <source>
        <dbReference type="ARBA" id="ARBA00012438"/>
    </source>
</evidence>
<feature type="active site" evidence="12">
    <location>
        <position position="66"/>
    </location>
</feature>
<feature type="active site" evidence="12">
    <location>
        <position position="158"/>
    </location>
</feature>
<dbReference type="CDD" id="cd02440">
    <property type="entry name" value="AdoMet_MTases"/>
    <property type="match status" value="1"/>
</dbReference>
<dbReference type="AlphaFoldDB" id="A0A2T1C9T0"/>
<dbReference type="InterPro" id="IPR022642">
    <property type="entry name" value="CheR_C"/>
</dbReference>
<dbReference type="CDD" id="cd16434">
    <property type="entry name" value="CheB-CheR_fusion"/>
    <property type="match status" value="1"/>
</dbReference>
<evidence type="ECO:0000256" key="6">
    <source>
        <dbReference type="ARBA" id="ARBA00022553"/>
    </source>
</evidence>
<dbReference type="SMART" id="SM00138">
    <property type="entry name" value="MeTrc"/>
    <property type="match status" value="1"/>
</dbReference>
<comment type="similarity">
    <text evidence="3">In the N-terminal section; belongs to the phytochrome family.</text>
</comment>
<dbReference type="RefSeq" id="WP_106286863.1">
    <property type="nucleotide sequence ID" value="NZ_CAWNTC010000127.1"/>
</dbReference>
<dbReference type="InterPro" id="IPR003594">
    <property type="entry name" value="HATPase_dom"/>
</dbReference>
<evidence type="ECO:0000256" key="8">
    <source>
        <dbReference type="ARBA" id="ARBA00022679"/>
    </source>
</evidence>
<evidence type="ECO:0000256" key="7">
    <source>
        <dbReference type="ARBA" id="ARBA00022603"/>
    </source>
</evidence>
<gene>
    <name evidence="18" type="ORF">C7B64_01340</name>
</gene>
<dbReference type="InterPro" id="IPR029063">
    <property type="entry name" value="SAM-dependent_MTases_sf"/>
</dbReference>
<comment type="catalytic activity">
    <reaction evidence="2">
        <text>L-glutamyl-[protein] + S-adenosyl-L-methionine = [protein]-L-glutamate 5-O-methyl ester + S-adenosyl-L-homocysteine</text>
        <dbReference type="Rhea" id="RHEA:24452"/>
        <dbReference type="Rhea" id="RHEA-COMP:10208"/>
        <dbReference type="Rhea" id="RHEA-COMP:10311"/>
        <dbReference type="ChEBI" id="CHEBI:29973"/>
        <dbReference type="ChEBI" id="CHEBI:57856"/>
        <dbReference type="ChEBI" id="CHEBI:59789"/>
        <dbReference type="ChEBI" id="CHEBI:82795"/>
        <dbReference type="EC" id="2.1.1.80"/>
    </reaction>
</comment>
<feature type="domain" description="CheR-type methyltransferase" evidence="17">
    <location>
        <begin position="225"/>
        <end position="500"/>
    </location>
</feature>
<dbReference type="PROSITE" id="PS50123">
    <property type="entry name" value="CHER"/>
    <property type="match status" value="1"/>
</dbReference>
<keyword evidence="13" id="KW-0175">Coiled coil</keyword>
<dbReference type="PROSITE" id="PS50109">
    <property type="entry name" value="HIS_KIN"/>
    <property type="match status" value="1"/>
</dbReference>
<dbReference type="InterPro" id="IPR050903">
    <property type="entry name" value="Bact_Chemotaxis_MeTrfase"/>
</dbReference>
<dbReference type="SMART" id="SM00388">
    <property type="entry name" value="HisKA"/>
    <property type="match status" value="1"/>
</dbReference>
<keyword evidence="7" id="KW-0489">Methyltransferase</keyword>
<dbReference type="GO" id="GO:0008983">
    <property type="term" value="F:protein-glutamate O-methyltransferase activity"/>
    <property type="evidence" value="ECO:0007669"/>
    <property type="project" value="UniProtKB-EC"/>
</dbReference>
<dbReference type="InterPro" id="IPR022641">
    <property type="entry name" value="CheR_N"/>
</dbReference>
<organism evidence="18 19">
    <name type="scientific">Merismopedia glauca CCAP 1448/3</name>
    <dbReference type="NCBI Taxonomy" id="1296344"/>
    <lineage>
        <taxon>Bacteria</taxon>
        <taxon>Bacillati</taxon>
        <taxon>Cyanobacteriota</taxon>
        <taxon>Cyanophyceae</taxon>
        <taxon>Synechococcales</taxon>
        <taxon>Merismopediaceae</taxon>
        <taxon>Merismopedia</taxon>
    </lineage>
</organism>
<dbReference type="PANTHER" id="PTHR24422:SF27">
    <property type="entry name" value="PROTEIN-GLUTAMATE O-METHYLTRANSFERASE"/>
    <property type="match status" value="1"/>
</dbReference>
<dbReference type="GO" id="GO:0006935">
    <property type="term" value="P:chemotaxis"/>
    <property type="evidence" value="ECO:0007669"/>
    <property type="project" value="UniProtKB-UniRule"/>
</dbReference>
<name>A0A2T1C9T0_9CYAN</name>
<evidence type="ECO:0000259" key="17">
    <source>
        <dbReference type="PROSITE" id="PS50123"/>
    </source>
</evidence>
<protein>
    <recommendedName>
        <fullName evidence="11">Circadian input-output histidine kinase CikA</fullName>
        <ecNumber evidence="5">2.1.1.80</ecNumber>
        <ecNumber evidence="4">2.7.13.3</ecNumber>
    </recommendedName>
</protein>
<dbReference type="GO" id="GO:0032259">
    <property type="term" value="P:methylation"/>
    <property type="evidence" value="ECO:0007669"/>
    <property type="project" value="UniProtKB-KW"/>
</dbReference>
<dbReference type="EMBL" id="PVWJ01000004">
    <property type="protein sequence ID" value="PSB05032.1"/>
    <property type="molecule type" value="Genomic_DNA"/>
</dbReference>
<keyword evidence="8" id="KW-0808">Transferase</keyword>
<feature type="active site" evidence="12">
    <location>
        <position position="39"/>
    </location>
</feature>
<feature type="region of interest" description="Disordered" evidence="14">
    <location>
        <begin position="1"/>
        <end position="24"/>
    </location>
</feature>
<dbReference type="Gene3D" id="3.40.50.180">
    <property type="entry name" value="Methylesterase CheB, C-terminal domain"/>
    <property type="match status" value="1"/>
</dbReference>
<dbReference type="InterPro" id="IPR003661">
    <property type="entry name" value="HisK_dim/P_dom"/>
</dbReference>
<dbReference type="Gene3D" id="3.30.565.10">
    <property type="entry name" value="Histidine kinase-like ATPase, C-terminal domain"/>
    <property type="match status" value="1"/>
</dbReference>
<dbReference type="InterPro" id="IPR000780">
    <property type="entry name" value="CheR_MeTrfase"/>
</dbReference>
<dbReference type="FunFam" id="3.30.565.10:FF:000010">
    <property type="entry name" value="Sensor histidine kinase RcsC"/>
    <property type="match status" value="1"/>
</dbReference>
<dbReference type="CDD" id="cd00082">
    <property type="entry name" value="HisKA"/>
    <property type="match status" value="1"/>
</dbReference>
<dbReference type="CDD" id="cd16922">
    <property type="entry name" value="HATPase_EvgS-ArcB-TorS-like"/>
    <property type="match status" value="1"/>
</dbReference>
<keyword evidence="9" id="KW-0949">S-adenosyl-L-methionine</keyword>
<reference evidence="18 19" key="2">
    <citation type="submission" date="2018-03" db="EMBL/GenBank/DDBJ databases">
        <title>The ancient ancestry and fast evolution of plastids.</title>
        <authorList>
            <person name="Moore K.R."/>
            <person name="Magnabosco C."/>
            <person name="Momper L."/>
            <person name="Gold D.A."/>
            <person name="Bosak T."/>
            <person name="Fournier G.P."/>
        </authorList>
    </citation>
    <scope>NUCLEOTIDE SEQUENCE [LARGE SCALE GENOMIC DNA]</scope>
    <source>
        <strain evidence="18 19">CCAP 1448/3</strain>
    </source>
</reference>
<feature type="compositionally biased region" description="Low complexity" evidence="14">
    <location>
        <begin position="953"/>
        <end position="965"/>
    </location>
</feature>
<evidence type="ECO:0000259" key="16">
    <source>
        <dbReference type="PROSITE" id="PS50122"/>
    </source>
</evidence>
<dbReference type="Pfam" id="PF00512">
    <property type="entry name" value="HisKA"/>
    <property type="match status" value="1"/>
</dbReference>
<accession>A0A2T1C9T0</accession>
<evidence type="ECO:0000256" key="11">
    <source>
        <dbReference type="ARBA" id="ARBA00074306"/>
    </source>
</evidence>
<dbReference type="GO" id="GO:0000155">
    <property type="term" value="F:phosphorelay sensor kinase activity"/>
    <property type="evidence" value="ECO:0007669"/>
    <property type="project" value="InterPro"/>
</dbReference>
<dbReference type="Gene3D" id="1.10.287.130">
    <property type="match status" value="1"/>
</dbReference>
<evidence type="ECO:0000256" key="2">
    <source>
        <dbReference type="ARBA" id="ARBA00001541"/>
    </source>
</evidence>
<dbReference type="PANTHER" id="PTHR24422">
    <property type="entry name" value="CHEMOTAXIS PROTEIN METHYLTRANSFERASE"/>
    <property type="match status" value="1"/>
</dbReference>
<dbReference type="GO" id="GO:0005737">
    <property type="term" value="C:cytoplasm"/>
    <property type="evidence" value="ECO:0007669"/>
    <property type="project" value="InterPro"/>
</dbReference>
<dbReference type="SUPFAM" id="SSF52738">
    <property type="entry name" value="Methylesterase CheB, C-terminal domain"/>
    <property type="match status" value="1"/>
</dbReference>
<dbReference type="GO" id="GO:0000156">
    <property type="term" value="F:phosphorelay response regulator activity"/>
    <property type="evidence" value="ECO:0007669"/>
    <property type="project" value="InterPro"/>
</dbReference>
<feature type="domain" description="CheB-type methylesterase" evidence="16">
    <location>
        <begin position="30"/>
        <end position="209"/>
    </location>
</feature>
<comment type="caution">
    <text evidence="18">The sequence shown here is derived from an EMBL/GenBank/DDBJ whole genome shotgun (WGS) entry which is preliminary data.</text>
</comment>
<dbReference type="Pfam" id="PF02518">
    <property type="entry name" value="HATPase_c"/>
    <property type="match status" value="1"/>
</dbReference>
<feature type="region of interest" description="Disordered" evidence="14">
    <location>
        <begin position="953"/>
        <end position="977"/>
    </location>
</feature>
<dbReference type="SMART" id="SM00387">
    <property type="entry name" value="HATPase_c"/>
    <property type="match status" value="1"/>
</dbReference>